<dbReference type="InterPro" id="IPR008377">
    <property type="entry name" value="Sialidase_trypan"/>
</dbReference>
<dbReference type="AlphaFoldDB" id="R9TKF6"/>
<dbReference type="Gene3D" id="2.120.10.10">
    <property type="match status" value="1"/>
</dbReference>
<evidence type="ECO:0000259" key="2">
    <source>
        <dbReference type="Pfam" id="PF13859"/>
    </source>
</evidence>
<feature type="compositionally biased region" description="Low complexity" evidence="1">
    <location>
        <begin position="724"/>
        <end position="745"/>
    </location>
</feature>
<dbReference type="CDD" id="cd15482">
    <property type="entry name" value="Sialidase_non-viral"/>
    <property type="match status" value="1"/>
</dbReference>
<dbReference type="VEuPathDB" id="TriTrypDB:TRSC58_06879"/>
<evidence type="ECO:0000313" key="4">
    <source>
        <dbReference type="EMBL" id="AGN33013.1"/>
    </source>
</evidence>
<evidence type="ECO:0000259" key="3">
    <source>
        <dbReference type="Pfam" id="PF22925"/>
    </source>
</evidence>
<feature type="domain" description="Sialidase" evidence="2">
    <location>
        <begin position="42"/>
        <end position="372"/>
    </location>
</feature>
<reference evidence="4" key="1">
    <citation type="submission" date="2013-01" db="EMBL/GenBank/DDBJ databases">
        <title>Unveiling the Trypanosoma rangeli genome, the neglected and avirulent trypanosome of mammals.</title>
        <authorList>
            <person name="Stoco P.H."/>
            <person name="Wagner G."/>
            <person name="Gerber A."/>
            <person name="Zaha A."/>
            <person name="Monteiro K.M."/>
            <person name="Thompson C."/>
            <person name="Bartholomeu D.C."/>
            <person name="Bahia D."/>
            <person name="Loreto E."/>
            <person name="Prestes E.B."/>
            <person name="De Moraes M.H."/>
            <person name="Lueckemeyer D.D."/>
            <person name="Lima F.M."/>
            <person name="Vallejo G.A."/>
            <person name="Silveira Filho J.F."/>
            <person name="Tyler K.M."/>
            <person name="Almeida L.G."/>
            <person name="Steindel M."/>
            <person name="Ortiz M.F.D.E."/>
            <person name="Siervo M.A."/>
            <person name="Cunha O.L.D.E."/>
            <person name="Neto R."/>
            <person name="Rodrigues-Luiz G."/>
            <person name="Teixeira S.M."/>
            <person name="Silva R."/>
            <person name="Murta S.M."/>
            <person name="Sincero T.C."/>
            <person name="Mendes T.A."/>
            <person name="Urmenyi T.P."/>
            <person name="Da Rocha W.D."/>
            <person name="Vasconcellos A.T."/>
            <person name="Grisard E.C."/>
        </authorList>
    </citation>
    <scope>NUCLEOTIDE SEQUENCE</scope>
</reference>
<dbReference type="GO" id="GO:0004308">
    <property type="term" value="F:exo-alpha-sialidase activity"/>
    <property type="evidence" value="ECO:0007669"/>
    <property type="project" value="InterPro"/>
</dbReference>
<evidence type="ECO:0000256" key="1">
    <source>
        <dbReference type="SAM" id="MobiDB-lite"/>
    </source>
</evidence>
<dbReference type="InterPro" id="IPR011040">
    <property type="entry name" value="Sialidase"/>
</dbReference>
<name>R9TKF6_TRYRA</name>
<dbReference type="Gene3D" id="2.60.120.200">
    <property type="match status" value="1"/>
</dbReference>
<dbReference type="Pfam" id="PF22925">
    <property type="entry name" value="TS_C"/>
    <property type="match status" value="1"/>
</dbReference>
<protein>
    <submittedName>
        <fullName evidence="4">Trans-sialidase</fullName>
    </submittedName>
</protein>
<dbReference type="Pfam" id="PF13859">
    <property type="entry name" value="BNR_3"/>
    <property type="match status" value="1"/>
</dbReference>
<dbReference type="SUPFAM" id="SSF49899">
    <property type="entry name" value="Concanavalin A-like lectins/glucanases"/>
    <property type="match status" value="1"/>
</dbReference>
<feature type="region of interest" description="Disordered" evidence="1">
    <location>
        <begin position="651"/>
        <end position="707"/>
    </location>
</feature>
<feature type="compositionally biased region" description="Gly residues" evidence="1">
    <location>
        <begin position="693"/>
        <end position="703"/>
    </location>
</feature>
<dbReference type="InterPro" id="IPR036278">
    <property type="entry name" value="Sialidase_sf"/>
</dbReference>
<dbReference type="EMBL" id="KC544951">
    <property type="protein sequence ID" value="AGN33013.1"/>
    <property type="molecule type" value="Genomic_DNA"/>
</dbReference>
<dbReference type="PRINTS" id="PR01803">
    <property type="entry name" value="TCSIALIDASE"/>
</dbReference>
<dbReference type="InterPro" id="IPR055239">
    <property type="entry name" value="TS_C"/>
</dbReference>
<sequence>MCGSSGAAASDQTGALNPFTGTTQITGAKWEEAAGGATSLRVPSLVEVAGEVFAVAWAQAKEGCTGGCFAGIASKQLKKAAGATTVALAMDAGSFYTQVLKGSEADVAETNDIMQPTTIVHGKSIYMLLGKCDSAASAATGSNAQHWGLLLVRGTVREDGERNKIEWNETYAVNAASIGLPQSWTQLSGGGGSGVVLSDGTLVFPMQATKDGEGVFLAMRLEASKKKWTVSHDVTGGRGCRDPSIVEWGEDQKLIAMAPCVGGYYDVYESTGAGTDWLGRAPISRVWGTSPKRQGGGVRSGFTTAVIGGTKVMLLTTPVYSEEKGRLHLWVTDNVRVHDVGPVSSEEHDAAASSLLYRRNNEDKEELVLLYEKKNDGDSYSLVAMSLTDKLERIKEVAKSWTAVNTALTSCDSGGTGDPRIKNVCKGPVPTERLVGLLSGTLTETEAGKIWKDEYLGVDATVKGGDVTLTEWGVRFKGAGAGAEWPVGKAGQNQPYYFANTEFTLVATVTIHAVPVADTPVPLLGVRMNDTASTTLFEFSYTKDKQWRFKLDNVDAQDFDNALDLNKLHQVVVKMNWDDWSVHVDGVEVYGEKYDGNLFDEHRISHFYFGDDSDSTAEGTATSPDVTVVSVLLYNEALDSDEIKKLKSSKVTLPPPAAGKVTEQAGSSVLTGDGGKTVHETMPEGSRGQEQTGDGGHTGGLDGKGNAAHNLVREGQLLADLGAGSASLPAHGRPVASSPSSSASESSEEEGGSPQGKKDAEAGQENATQTPPPQLSEGASGAHRDEDAAGGSDGGQTSNEAEEREKAKGEELRGSGASGPPLAPSFPSPEVKSVAAPGEEKPAADVPQSASGEQMLGLEANHAASSAVGSDDSPVAASDAERTPAKGTSDISPSATVQVPVDANGEVSQGADSPQADGNAPHEPQAAPLPHNAAPLYGNVSVDLKNITGVRLDEGNSDSAVRGCVPRLLHLALLGLWGIAALSVA</sequence>
<proteinExistence type="predicted"/>
<dbReference type="InterPro" id="IPR013320">
    <property type="entry name" value="ConA-like_dom_sf"/>
</dbReference>
<organism evidence="4">
    <name type="scientific">Trypanosoma rangeli</name>
    <dbReference type="NCBI Taxonomy" id="5698"/>
    <lineage>
        <taxon>Eukaryota</taxon>
        <taxon>Discoba</taxon>
        <taxon>Euglenozoa</taxon>
        <taxon>Kinetoplastea</taxon>
        <taxon>Metakinetoplastina</taxon>
        <taxon>Trypanosomatida</taxon>
        <taxon>Trypanosomatidae</taxon>
        <taxon>Trypanosoma</taxon>
        <taxon>Herpetosoma</taxon>
    </lineage>
</organism>
<dbReference type="VEuPathDB" id="TriTrypDB:TRSC58_06846"/>
<feature type="non-terminal residue" evidence="4">
    <location>
        <position position="1"/>
    </location>
</feature>
<feature type="region of interest" description="Disordered" evidence="1">
    <location>
        <begin position="724"/>
        <end position="933"/>
    </location>
</feature>
<dbReference type="SUPFAM" id="SSF50939">
    <property type="entry name" value="Sialidases"/>
    <property type="match status" value="1"/>
</dbReference>
<accession>R9TKF6</accession>
<feature type="domain" description="Trans-sialidase C-terminal" evidence="3">
    <location>
        <begin position="430"/>
        <end position="640"/>
    </location>
</feature>
<feature type="compositionally biased region" description="Basic and acidic residues" evidence="1">
    <location>
        <begin position="801"/>
        <end position="813"/>
    </location>
</feature>